<proteinExistence type="predicted"/>
<dbReference type="Gramene" id="TVU29281">
    <property type="protein sequence ID" value="TVU29281"/>
    <property type="gene ID" value="EJB05_20841"/>
</dbReference>
<feature type="non-terminal residue" evidence="5">
    <location>
        <position position="1"/>
    </location>
</feature>
<sequence length="547" mass="58802">MTSSAATITLISLQLLLLCLAAAPPASRAAVGGGILSIPSAASLAHCPTSCGDAEFLYPFGTAPGCFRQGFELTCDNTTHPPRLFWANSTTQMVGTDPTDHYFAYASIGFSIAMTPGTTNYTRSWEAPAKGFTIDSDNSMFVVGCDVVVVLFDTVTNRTVGSCTSICFGNRATMANESAPVSGRCNGLGCCIIALPEYVVQGFRFTLSRRDGVAARAVAEPSTVKVFLTNGYVLDAGDLYSTWINSSVHTSLEIFATDQPSCEDASANKETYACSSGSLCHTGEQGGYYCYCNPAIGGNPYILDGCIDDYNPNPRGKCRRSCGNMPIPFPFGMEEGCFAHEKFRLSCVSDKFTVLDRGVGTKYQVTTLSINDGYLGVTSMVNDSSNNDDEGIVASVQAALMAIRTPKGQMVAQILMSAWSQITVMSCVIILREDITAQVVLMVVEEADRGDIDDIASLAQACLRTKGGERPTMKEVDMRLQFIRSRRLRKIQHLPGATGEIEHLFCPQVRSPHAQLNFVNGAHLTPKGNSRGYSLEQELASSVSLPR</sequence>
<dbReference type="GO" id="GO:0030247">
    <property type="term" value="F:polysaccharide binding"/>
    <property type="evidence" value="ECO:0007669"/>
    <property type="project" value="InterPro"/>
</dbReference>
<reference evidence="5 6" key="1">
    <citation type="journal article" date="2019" name="Sci. Rep.">
        <title>A high-quality genome of Eragrostis curvula grass provides insights into Poaceae evolution and supports new strategies to enhance forage quality.</title>
        <authorList>
            <person name="Carballo J."/>
            <person name="Santos B.A.C.M."/>
            <person name="Zappacosta D."/>
            <person name="Garbus I."/>
            <person name="Selva J.P."/>
            <person name="Gallo C.A."/>
            <person name="Diaz A."/>
            <person name="Albertini E."/>
            <person name="Caccamo M."/>
            <person name="Echenique V."/>
        </authorList>
    </citation>
    <scope>NUCLEOTIDE SEQUENCE [LARGE SCALE GENOMIC DNA]</scope>
    <source>
        <strain evidence="6">cv. Victoria</strain>
        <tissue evidence="5">Leaf</tissue>
    </source>
</reference>
<comment type="subcellular location">
    <subcellularLocation>
        <location evidence="1">Membrane</location>
        <topology evidence="1">Single-pass membrane protein</topology>
    </subcellularLocation>
</comment>
<dbReference type="EMBL" id="RWGY01000011">
    <property type="protein sequence ID" value="TVU29281.1"/>
    <property type="molecule type" value="Genomic_DNA"/>
</dbReference>
<name>A0A5J9V1M5_9POAL</name>
<dbReference type="OrthoDB" id="851256at2759"/>
<dbReference type="InterPro" id="IPR025287">
    <property type="entry name" value="WAK_GUB"/>
</dbReference>
<dbReference type="AlphaFoldDB" id="A0A5J9V1M5"/>
<feature type="chain" id="PRO_5023846764" description="Wall-associated receptor kinase galacturonan-binding domain-containing protein" evidence="3">
    <location>
        <begin position="30"/>
        <end position="547"/>
    </location>
</feature>
<protein>
    <recommendedName>
        <fullName evidence="4">Wall-associated receptor kinase galacturonan-binding domain-containing protein</fullName>
    </recommendedName>
</protein>
<evidence type="ECO:0000313" key="6">
    <source>
        <dbReference type="Proteomes" id="UP000324897"/>
    </source>
</evidence>
<dbReference type="Proteomes" id="UP000324897">
    <property type="component" value="Chromosome 1"/>
</dbReference>
<comment type="caution">
    <text evidence="5">The sequence shown here is derived from an EMBL/GenBank/DDBJ whole genome shotgun (WGS) entry which is preliminary data.</text>
</comment>
<evidence type="ECO:0000256" key="1">
    <source>
        <dbReference type="ARBA" id="ARBA00004167"/>
    </source>
</evidence>
<dbReference type="PANTHER" id="PTHR33491">
    <property type="entry name" value="OSJNBA0016N04.9 PROTEIN"/>
    <property type="match status" value="1"/>
</dbReference>
<evidence type="ECO:0000313" key="5">
    <source>
        <dbReference type="EMBL" id="TVU29281.1"/>
    </source>
</evidence>
<evidence type="ECO:0000259" key="4">
    <source>
        <dbReference type="Pfam" id="PF13947"/>
    </source>
</evidence>
<organism evidence="5 6">
    <name type="scientific">Eragrostis curvula</name>
    <name type="common">weeping love grass</name>
    <dbReference type="NCBI Taxonomy" id="38414"/>
    <lineage>
        <taxon>Eukaryota</taxon>
        <taxon>Viridiplantae</taxon>
        <taxon>Streptophyta</taxon>
        <taxon>Embryophyta</taxon>
        <taxon>Tracheophyta</taxon>
        <taxon>Spermatophyta</taxon>
        <taxon>Magnoliopsida</taxon>
        <taxon>Liliopsida</taxon>
        <taxon>Poales</taxon>
        <taxon>Poaceae</taxon>
        <taxon>PACMAD clade</taxon>
        <taxon>Chloridoideae</taxon>
        <taxon>Eragrostideae</taxon>
        <taxon>Eragrostidinae</taxon>
        <taxon>Eragrostis</taxon>
    </lineage>
</organism>
<dbReference type="Pfam" id="PF13947">
    <property type="entry name" value="GUB_WAK_bind"/>
    <property type="match status" value="1"/>
</dbReference>
<keyword evidence="2 3" id="KW-0732">Signal</keyword>
<feature type="signal peptide" evidence="3">
    <location>
        <begin position="1"/>
        <end position="29"/>
    </location>
</feature>
<feature type="domain" description="Wall-associated receptor kinase galacturonan-binding" evidence="4">
    <location>
        <begin position="318"/>
        <end position="374"/>
    </location>
</feature>
<accession>A0A5J9V1M5</accession>
<gene>
    <name evidence="5" type="ORF">EJB05_20841</name>
</gene>
<keyword evidence="6" id="KW-1185">Reference proteome</keyword>
<dbReference type="GO" id="GO:0016020">
    <property type="term" value="C:membrane"/>
    <property type="evidence" value="ECO:0007669"/>
    <property type="project" value="UniProtKB-SubCell"/>
</dbReference>
<evidence type="ECO:0000256" key="3">
    <source>
        <dbReference type="SAM" id="SignalP"/>
    </source>
</evidence>
<evidence type="ECO:0000256" key="2">
    <source>
        <dbReference type="ARBA" id="ARBA00022729"/>
    </source>
</evidence>